<dbReference type="EMBL" id="JARJLG010000244">
    <property type="protein sequence ID" value="KAJ7723727.1"/>
    <property type="molecule type" value="Genomic_DNA"/>
</dbReference>
<evidence type="ECO:0000313" key="3">
    <source>
        <dbReference type="Proteomes" id="UP001215280"/>
    </source>
</evidence>
<comment type="caution">
    <text evidence="2">The sequence shown here is derived from an EMBL/GenBank/DDBJ whole genome shotgun (WGS) entry which is preliminary data.</text>
</comment>
<name>A0AAD7HML0_9AGAR</name>
<feature type="compositionally biased region" description="Basic and acidic residues" evidence="1">
    <location>
        <begin position="120"/>
        <end position="140"/>
    </location>
</feature>
<keyword evidence="3" id="KW-1185">Reference proteome</keyword>
<organism evidence="2 3">
    <name type="scientific">Mycena maculata</name>
    <dbReference type="NCBI Taxonomy" id="230809"/>
    <lineage>
        <taxon>Eukaryota</taxon>
        <taxon>Fungi</taxon>
        <taxon>Dikarya</taxon>
        <taxon>Basidiomycota</taxon>
        <taxon>Agaricomycotina</taxon>
        <taxon>Agaricomycetes</taxon>
        <taxon>Agaricomycetidae</taxon>
        <taxon>Agaricales</taxon>
        <taxon>Marasmiineae</taxon>
        <taxon>Mycenaceae</taxon>
        <taxon>Mycena</taxon>
    </lineage>
</organism>
<dbReference type="AlphaFoldDB" id="A0AAD7HML0"/>
<evidence type="ECO:0000256" key="1">
    <source>
        <dbReference type="SAM" id="MobiDB-lite"/>
    </source>
</evidence>
<evidence type="ECO:0000313" key="2">
    <source>
        <dbReference type="EMBL" id="KAJ7723727.1"/>
    </source>
</evidence>
<gene>
    <name evidence="2" type="ORF">DFH07DRAFT_783469</name>
</gene>
<accession>A0AAD7HML0</accession>
<sequence length="173" mass="19057">MAKGASWGFPSRLNSYPGSQPWFTAESLQFSTRPHNCLADIDSTALVPHAITASERRFGALLRCECDVFCLRAKTTFRAWAGAWRALVRQWHKDFPAIHSEGGLPGSYSAGIVRERLVDVGEDPHKDQIDPEPRTSELHSPRGSVAPTSRDSGTGQDQTLDCAPTRPTTPVWI</sequence>
<protein>
    <submittedName>
        <fullName evidence="2">Uncharacterized protein</fullName>
    </submittedName>
</protein>
<feature type="region of interest" description="Disordered" evidence="1">
    <location>
        <begin position="120"/>
        <end position="173"/>
    </location>
</feature>
<proteinExistence type="predicted"/>
<feature type="compositionally biased region" description="Polar residues" evidence="1">
    <location>
        <begin position="146"/>
        <end position="159"/>
    </location>
</feature>
<reference evidence="2" key="1">
    <citation type="submission" date="2023-03" db="EMBL/GenBank/DDBJ databases">
        <title>Massive genome expansion in bonnet fungi (Mycena s.s.) driven by repeated elements and novel gene families across ecological guilds.</title>
        <authorList>
            <consortium name="Lawrence Berkeley National Laboratory"/>
            <person name="Harder C.B."/>
            <person name="Miyauchi S."/>
            <person name="Viragh M."/>
            <person name="Kuo A."/>
            <person name="Thoen E."/>
            <person name="Andreopoulos B."/>
            <person name="Lu D."/>
            <person name="Skrede I."/>
            <person name="Drula E."/>
            <person name="Henrissat B."/>
            <person name="Morin E."/>
            <person name="Kohler A."/>
            <person name="Barry K."/>
            <person name="LaButti K."/>
            <person name="Morin E."/>
            <person name="Salamov A."/>
            <person name="Lipzen A."/>
            <person name="Mereny Z."/>
            <person name="Hegedus B."/>
            <person name="Baldrian P."/>
            <person name="Stursova M."/>
            <person name="Weitz H."/>
            <person name="Taylor A."/>
            <person name="Grigoriev I.V."/>
            <person name="Nagy L.G."/>
            <person name="Martin F."/>
            <person name="Kauserud H."/>
        </authorList>
    </citation>
    <scope>NUCLEOTIDE SEQUENCE</scope>
    <source>
        <strain evidence="2">CBHHK188m</strain>
    </source>
</reference>
<dbReference type="Proteomes" id="UP001215280">
    <property type="component" value="Unassembled WGS sequence"/>
</dbReference>